<name>A0AAE1E2W8_9GAST</name>
<dbReference type="AlphaFoldDB" id="A0AAE1E2W8"/>
<dbReference type="Proteomes" id="UP001283361">
    <property type="component" value="Unassembled WGS sequence"/>
</dbReference>
<keyword evidence="1 2" id="KW-0175">Coiled coil</keyword>
<evidence type="ECO:0000256" key="3">
    <source>
        <dbReference type="SAM" id="MobiDB-lite"/>
    </source>
</evidence>
<proteinExistence type="predicted"/>
<sequence>MDSSLPSPDPQSEELEIKIQELFTANRKIDLLHANVGHLEQENECLKKTIEEGTRLLEEAKKSDGKSKNDELLRQMIEDLKLDLKESQELEKALKEENVRLEKRLQQVLENSVANITTSDSEFDAEEIFSLNAKLSQLGEEKAKLQAELQAMSENLQQQTDEKTRLRQEILEKEEELECMESQFSTQCDISERLRDENQQLKEQLESEEGQVNVAKKGNSLFSEVDDRRVAAETKVVQIHEQMKSLEEMLTREQKENKRLKTQITFLRHNSKKGFDEDAVKGLQVQVVQAKKTIADLTEKLGKLELSQKQNSVTEYRKTVAAEGTDDDKRYITFLEGLIRTKTKEMSELRLQAHSSHQQSIRTDVYLTEANNELQVLRHEVTQLKQRNSHLSMTLQDLKHKYGEDSPDLWSPDRRRQSRKVNSSSTPVATTVPPQTKATSDLKENIPTDSSSKSCGDASSDFAHDRKQNVRLRDLINTTGMDKSSRKEGTGKSVGVQLSEEVKVMSSDGNQSIAELREDGNTGKLRRTKGKGTGKFVSVNYQEMPSDNPGECKQQ</sequence>
<evidence type="ECO:0000313" key="5">
    <source>
        <dbReference type="Proteomes" id="UP001283361"/>
    </source>
</evidence>
<evidence type="ECO:0000256" key="1">
    <source>
        <dbReference type="ARBA" id="ARBA00023054"/>
    </source>
</evidence>
<keyword evidence="5" id="KW-1185">Reference proteome</keyword>
<accession>A0AAE1E2W8</accession>
<feature type="compositionally biased region" description="Polar residues" evidence="3">
    <location>
        <begin position="420"/>
        <end position="439"/>
    </location>
</feature>
<evidence type="ECO:0000256" key="2">
    <source>
        <dbReference type="SAM" id="Coils"/>
    </source>
</evidence>
<gene>
    <name evidence="4" type="ORF">RRG08_061547</name>
</gene>
<dbReference type="PANTHER" id="PTHR32123:SF9">
    <property type="entry name" value="PROTEIN SPINDLY"/>
    <property type="match status" value="1"/>
</dbReference>
<feature type="coiled-coil region" evidence="2">
    <location>
        <begin position="29"/>
        <end position="307"/>
    </location>
</feature>
<comment type="caution">
    <text evidence="4">The sequence shown here is derived from an EMBL/GenBank/DDBJ whole genome shotgun (WGS) entry which is preliminary data.</text>
</comment>
<dbReference type="InterPro" id="IPR051149">
    <property type="entry name" value="Spindly/BICDR_Dynein_Adapter"/>
</dbReference>
<feature type="region of interest" description="Disordered" evidence="3">
    <location>
        <begin position="400"/>
        <end position="555"/>
    </location>
</feature>
<dbReference type="PANTHER" id="PTHR32123">
    <property type="entry name" value="BICD FAMILY-LIKE CARGO ADAPTER"/>
    <property type="match status" value="1"/>
</dbReference>
<dbReference type="EMBL" id="JAWDGP010001469">
    <property type="protein sequence ID" value="KAK3791535.1"/>
    <property type="molecule type" value="Genomic_DNA"/>
</dbReference>
<feature type="compositionally biased region" description="Low complexity" evidence="3">
    <location>
        <begin position="449"/>
        <end position="461"/>
    </location>
</feature>
<reference evidence="4" key="1">
    <citation type="journal article" date="2023" name="G3 (Bethesda)">
        <title>A reference genome for the long-term kleptoplast-retaining sea slug Elysia crispata morphotype clarki.</title>
        <authorList>
            <person name="Eastman K.E."/>
            <person name="Pendleton A.L."/>
            <person name="Shaikh M.A."/>
            <person name="Suttiyut T."/>
            <person name="Ogas R."/>
            <person name="Tomko P."/>
            <person name="Gavelis G."/>
            <person name="Widhalm J.R."/>
            <person name="Wisecaver J.H."/>
        </authorList>
    </citation>
    <scope>NUCLEOTIDE SEQUENCE</scope>
    <source>
        <strain evidence="4">ECLA1</strain>
    </source>
</reference>
<feature type="compositionally biased region" description="Basic and acidic residues" evidence="3">
    <location>
        <begin position="462"/>
        <end position="474"/>
    </location>
</feature>
<protein>
    <submittedName>
        <fullName evidence="4">Uncharacterized protein</fullName>
    </submittedName>
</protein>
<evidence type="ECO:0000313" key="4">
    <source>
        <dbReference type="EMBL" id="KAK3791535.1"/>
    </source>
</evidence>
<organism evidence="4 5">
    <name type="scientific">Elysia crispata</name>
    <name type="common">lettuce slug</name>
    <dbReference type="NCBI Taxonomy" id="231223"/>
    <lineage>
        <taxon>Eukaryota</taxon>
        <taxon>Metazoa</taxon>
        <taxon>Spiralia</taxon>
        <taxon>Lophotrochozoa</taxon>
        <taxon>Mollusca</taxon>
        <taxon>Gastropoda</taxon>
        <taxon>Heterobranchia</taxon>
        <taxon>Euthyneura</taxon>
        <taxon>Panpulmonata</taxon>
        <taxon>Sacoglossa</taxon>
        <taxon>Placobranchoidea</taxon>
        <taxon>Plakobranchidae</taxon>
        <taxon>Elysia</taxon>
    </lineage>
</organism>